<dbReference type="EMBL" id="JAUJYO010000006">
    <property type="protein sequence ID" value="KAK1314892.1"/>
    <property type="molecule type" value="Genomic_DNA"/>
</dbReference>
<protein>
    <submittedName>
        <fullName evidence="1">Uncharacterized protein</fullName>
    </submittedName>
</protein>
<keyword evidence="2" id="KW-1185">Reference proteome</keyword>
<dbReference type="AlphaFoldDB" id="A0AAV9ENM6"/>
<accession>A0AAV9ENM6</accession>
<proteinExistence type="predicted"/>
<comment type="caution">
    <text evidence="1">The sequence shown here is derived from an EMBL/GenBank/DDBJ whole genome shotgun (WGS) entry which is preliminary data.</text>
</comment>
<dbReference type="Proteomes" id="UP001180020">
    <property type="component" value="Unassembled WGS sequence"/>
</dbReference>
<reference evidence="1" key="2">
    <citation type="submission" date="2023-06" db="EMBL/GenBank/DDBJ databases">
        <authorList>
            <person name="Ma L."/>
            <person name="Liu K.-W."/>
            <person name="Li Z."/>
            <person name="Hsiao Y.-Y."/>
            <person name="Qi Y."/>
            <person name="Fu T."/>
            <person name="Tang G."/>
            <person name="Zhang D."/>
            <person name="Sun W.-H."/>
            <person name="Liu D.-K."/>
            <person name="Li Y."/>
            <person name="Chen G.-Z."/>
            <person name="Liu X.-D."/>
            <person name="Liao X.-Y."/>
            <person name="Jiang Y.-T."/>
            <person name="Yu X."/>
            <person name="Hao Y."/>
            <person name="Huang J."/>
            <person name="Zhao X.-W."/>
            <person name="Ke S."/>
            <person name="Chen Y.-Y."/>
            <person name="Wu W.-L."/>
            <person name="Hsu J.-L."/>
            <person name="Lin Y.-F."/>
            <person name="Huang M.-D."/>
            <person name="Li C.-Y."/>
            <person name="Huang L."/>
            <person name="Wang Z.-W."/>
            <person name="Zhao X."/>
            <person name="Zhong W.-Y."/>
            <person name="Peng D.-H."/>
            <person name="Ahmad S."/>
            <person name="Lan S."/>
            <person name="Zhang J.-S."/>
            <person name="Tsai W.-C."/>
            <person name="Van De Peer Y."/>
            <person name="Liu Z.-J."/>
        </authorList>
    </citation>
    <scope>NUCLEOTIDE SEQUENCE</scope>
    <source>
        <strain evidence="1">CP</strain>
        <tissue evidence="1">Leaves</tissue>
    </source>
</reference>
<evidence type="ECO:0000313" key="1">
    <source>
        <dbReference type="EMBL" id="KAK1314892.1"/>
    </source>
</evidence>
<organism evidence="1 2">
    <name type="scientific">Acorus calamus</name>
    <name type="common">Sweet flag</name>
    <dbReference type="NCBI Taxonomy" id="4465"/>
    <lineage>
        <taxon>Eukaryota</taxon>
        <taxon>Viridiplantae</taxon>
        <taxon>Streptophyta</taxon>
        <taxon>Embryophyta</taxon>
        <taxon>Tracheophyta</taxon>
        <taxon>Spermatophyta</taxon>
        <taxon>Magnoliopsida</taxon>
        <taxon>Liliopsida</taxon>
        <taxon>Acoraceae</taxon>
        <taxon>Acorus</taxon>
    </lineage>
</organism>
<name>A0AAV9ENM6_ACOCL</name>
<reference evidence="1" key="1">
    <citation type="journal article" date="2023" name="Nat. Commun.">
        <title>Diploid and tetraploid genomes of Acorus and the evolution of monocots.</title>
        <authorList>
            <person name="Ma L."/>
            <person name="Liu K.W."/>
            <person name="Li Z."/>
            <person name="Hsiao Y.Y."/>
            <person name="Qi Y."/>
            <person name="Fu T."/>
            <person name="Tang G.D."/>
            <person name="Zhang D."/>
            <person name="Sun W.H."/>
            <person name="Liu D.K."/>
            <person name="Li Y."/>
            <person name="Chen G.Z."/>
            <person name="Liu X.D."/>
            <person name="Liao X.Y."/>
            <person name="Jiang Y.T."/>
            <person name="Yu X."/>
            <person name="Hao Y."/>
            <person name="Huang J."/>
            <person name="Zhao X.W."/>
            <person name="Ke S."/>
            <person name="Chen Y.Y."/>
            <person name="Wu W.L."/>
            <person name="Hsu J.L."/>
            <person name="Lin Y.F."/>
            <person name="Huang M.D."/>
            <person name="Li C.Y."/>
            <person name="Huang L."/>
            <person name="Wang Z.W."/>
            <person name="Zhao X."/>
            <person name="Zhong W.Y."/>
            <person name="Peng D.H."/>
            <person name="Ahmad S."/>
            <person name="Lan S."/>
            <person name="Zhang J.S."/>
            <person name="Tsai W.C."/>
            <person name="Van de Peer Y."/>
            <person name="Liu Z.J."/>
        </authorList>
    </citation>
    <scope>NUCLEOTIDE SEQUENCE</scope>
    <source>
        <strain evidence="1">CP</strain>
    </source>
</reference>
<evidence type="ECO:0000313" key="2">
    <source>
        <dbReference type="Proteomes" id="UP001180020"/>
    </source>
</evidence>
<gene>
    <name evidence="1" type="ORF">QJS10_CPA06g00526</name>
</gene>
<sequence>MMNNDDDLLRSRGLESYKKIMGNKKSLHRYHCGGVEVEENPLKRWDRILYGYSVSTYVWLYEVKVKPDVGRPATYKHVMLVEVRMWKWE</sequence>